<proteinExistence type="inferred from homology"/>
<dbReference type="Pfam" id="PF01177">
    <property type="entry name" value="Asp_Glu_race"/>
    <property type="match status" value="1"/>
</dbReference>
<comment type="similarity">
    <text evidence="1">Belongs to the aspartate/glutamate racemases family.</text>
</comment>
<evidence type="ECO:0000256" key="1">
    <source>
        <dbReference type="ARBA" id="ARBA00007847"/>
    </source>
</evidence>
<dbReference type="Proteomes" id="UP000446866">
    <property type="component" value="Unassembled WGS sequence"/>
</dbReference>
<dbReference type="AlphaFoldDB" id="A0A845QLR1"/>
<dbReference type="SUPFAM" id="SSF53681">
    <property type="entry name" value="Aspartate/glutamate racemase"/>
    <property type="match status" value="2"/>
</dbReference>
<organism evidence="3 4">
    <name type="scientific">Anaerotruncus colihominis</name>
    <dbReference type="NCBI Taxonomy" id="169435"/>
    <lineage>
        <taxon>Bacteria</taxon>
        <taxon>Bacillati</taxon>
        <taxon>Bacillota</taxon>
        <taxon>Clostridia</taxon>
        <taxon>Eubacteriales</taxon>
        <taxon>Oscillospiraceae</taxon>
        <taxon>Anaerotruncus</taxon>
    </lineage>
</organism>
<dbReference type="EMBL" id="QXWK01000013">
    <property type="protein sequence ID" value="NBH61637.1"/>
    <property type="molecule type" value="Genomic_DNA"/>
</dbReference>
<reference evidence="3 4" key="1">
    <citation type="submission" date="2018-08" db="EMBL/GenBank/DDBJ databases">
        <title>Murine metabolic-syndrome-specific gut microbial biobank.</title>
        <authorList>
            <person name="Liu C."/>
        </authorList>
    </citation>
    <scope>NUCLEOTIDE SEQUENCE [LARGE SCALE GENOMIC DNA]</scope>
    <source>
        <strain evidence="3 4">28</strain>
    </source>
</reference>
<sequence>MDKKIGVLGGMGPMASQLFYKLVTEKTAADCDQDHVRMVIYSDSSMPDRTGAILSGEYDKVYSQLLEDAKVLENCGCEAICITCNTAHFFGEMMVDQLKVPFIHMIKETVDAIARETPGAKVAVLATDGTIKTGLYQKHMEAAGLTAYAPSEEIQKEVMYQIYDRIKSGLVWDAASWDRIEEAVKSAGCQKAIMACTELSVIKADNGLSDFYVDPMEVLAEKVILFSGRRLK</sequence>
<protein>
    <submittedName>
        <fullName evidence="3">Aspartate/glutamate racemase family protein</fullName>
    </submittedName>
</protein>
<dbReference type="InterPro" id="IPR004380">
    <property type="entry name" value="Asp_race"/>
</dbReference>
<evidence type="ECO:0000256" key="2">
    <source>
        <dbReference type="ARBA" id="ARBA00023235"/>
    </source>
</evidence>
<evidence type="ECO:0000313" key="3">
    <source>
        <dbReference type="EMBL" id="NBH61637.1"/>
    </source>
</evidence>
<keyword evidence="4" id="KW-1185">Reference proteome</keyword>
<gene>
    <name evidence="3" type="ORF">D0435_08235</name>
</gene>
<evidence type="ECO:0000313" key="4">
    <source>
        <dbReference type="Proteomes" id="UP000446866"/>
    </source>
</evidence>
<keyword evidence="2" id="KW-0413">Isomerase</keyword>
<dbReference type="PANTHER" id="PTHR21198">
    <property type="entry name" value="GLUTAMATE RACEMASE"/>
    <property type="match status" value="1"/>
</dbReference>
<dbReference type="RefSeq" id="WP_160201917.1">
    <property type="nucleotide sequence ID" value="NZ_QXWK01000013.1"/>
</dbReference>
<dbReference type="PANTHER" id="PTHR21198:SF7">
    <property type="entry name" value="ASPARTATE-GLUTAMATE RACEMASE FAMILY"/>
    <property type="match status" value="1"/>
</dbReference>
<comment type="caution">
    <text evidence="3">The sequence shown here is derived from an EMBL/GenBank/DDBJ whole genome shotgun (WGS) entry which is preliminary data.</text>
</comment>
<dbReference type="InterPro" id="IPR015942">
    <property type="entry name" value="Asp/Glu/hydantoin_racemase"/>
</dbReference>
<name>A0A845QLR1_9FIRM</name>
<dbReference type="GO" id="GO:0047661">
    <property type="term" value="F:amino-acid racemase activity"/>
    <property type="evidence" value="ECO:0007669"/>
    <property type="project" value="InterPro"/>
</dbReference>
<dbReference type="Gene3D" id="3.40.50.1860">
    <property type="match status" value="2"/>
</dbReference>
<dbReference type="NCBIfam" id="TIGR00035">
    <property type="entry name" value="asp_race"/>
    <property type="match status" value="1"/>
</dbReference>
<dbReference type="InterPro" id="IPR001920">
    <property type="entry name" value="Asp/Glu_race"/>
</dbReference>
<accession>A0A845QLR1</accession>